<name>A0A9W9WFT9_9EURO</name>
<reference evidence="1" key="1">
    <citation type="submission" date="2022-12" db="EMBL/GenBank/DDBJ databases">
        <authorList>
            <person name="Petersen C."/>
        </authorList>
    </citation>
    <scope>NUCLEOTIDE SEQUENCE</scope>
    <source>
        <strain evidence="1">IBT 17660</strain>
    </source>
</reference>
<dbReference type="Proteomes" id="UP001147760">
    <property type="component" value="Unassembled WGS sequence"/>
</dbReference>
<comment type="caution">
    <text evidence="1">The sequence shown here is derived from an EMBL/GenBank/DDBJ whole genome shotgun (WGS) entry which is preliminary data.</text>
</comment>
<sequence length="77" mass="8875">MRCMHLPYRLPLDALMPCIVMDQFAVYEVLLQPTPVQFNTNPEVLSDFLYHTFMYMPCKEISPPGKSTLALHMTSPL</sequence>
<accession>A0A9W9WFT9</accession>
<evidence type="ECO:0000313" key="2">
    <source>
        <dbReference type="Proteomes" id="UP001147760"/>
    </source>
</evidence>
<proteinExistence type="predicted"/>
<reference evidence="1" key="2">
    <citation type="journal article" date="2023" name="IMA Fungus">
        <title>Comparative genomic study of the Penicillium genus elucidates a diverse pangenome and 15 lateral gene transfer events.</title>
        <authorList>
            <person name="Petersen C."/>
            <person name="Sorensen T."/>
            <person name="Nielsen M.R."/>
            <person name="Sondergaard T.E."/>
            <person name="Sorensen J.L."/>
            <person name="Fitzpatrick D.A."/>
            <person name="Frisvad J.C."/>
            <person name="Nielsen K.L."/>
        </authorList>
    </citation>
    <scope>NUCLEOTIDE SEQUENCE</scope>
    <source>
        <strain evidence="1">IBT 17660</strain>
    </source>
</reference>
<protein>
    <submittedName>
        <fullName evidence="1">Uncharacterized protein</fullName>
    </submittedName>
</protein>
<dbReference type="AlphaFoldDB" id="A0A9W9WFT9"/>
<keyword evidence="2" id="KW-1185">Reference proteome</keyword>
<evidence type="ECO:0000313" key="1">
    <source>
        <dbReference type="EMBL" id="KAJ5457119.1"/>
    </source>
</evidence>
<dbReference type="EMBL" id="JAPWDO010000009">
    <property type="protein sequence ID" value="KAJ5457119.1"/>
    <property type="molecule type" value="Genomic_DNA"/>
</dbReference>
<organism evidence="1 2">
    <name type="scientific">Penicillium desertorum</name>
    <dbReference type="NCBI Taxonomy" id="1303715"/>
    <lineage>
        <taxon>Eukaryota</taxon>
        <taxon>Fungi</taxon>
        <taxon>Dikarya</taxon>
        <taxon>Ascomycota</taxon>
        <taxon>Pezizomycotina</taxon>
        <taxon>Eurotiomycetes</taxon>
        <taxon>Eurotiomycetidae</taxon>
        <taxon>Eurotiales</taxon>
        <taxon>Aspergillaceae</taxon>
        <taxon>Penicillium</taxon>
    </lineage>
</organism>
<gene>
    <name evidence="1" type="ORF">N7530_012393</name>
</gene>